<feature type="transmembrane region" description="Helical" evidence="1">
    <location>
        <begin position="48"/>
        <end position="74"/>
    </location>
</feature>
<protein>
    <submittedName>
        <fullName evidence="2">Uncharacterized protein</fullName>
    </submittedName>
</protein>
<dbReference type="Proteomes" id="UP000663824">
    <property type="component" value="Unassembled WGS sequence"/>
</dbReference>
<keyword evidence="1" id="KW-1133">Transmembrane helix</keyword>
<comment type="caution">
    <text evidence="2">The sequence shown here is derived from an EMBL/GenBank/DDBJ whole genome shotgun (WGS) entry which is preliminary data.</text>
</comment>
<name>A0A816X0N0_9BILA</name>
<keyword evidence="1" id="KW-0472">Membrane</keyword>
<evidence type="ECO:0000313" key="3">
    <source>
        <dbReference type="EMBL" id="CAF4453659.1"/>
    </source>
</evidence>
<dbReference type="EMBL" id="CAJOBI010070038">
    <property type="protein sequence ID" value="CAF4453659.1"/>
    <property type="molecule type" value="Genomic_DNA"/>
</dbReference>
<proteinExistence type="predicted"/>
<dbReference type="AlphaFoldDB" id="A0A816X0N0"/>
<dbReference type="EMBL" id="CAJNRE010015722">
    <property type="protein sequence ID" value="CAF2140352.1"/>
    <property type="molecule type" value="Genomic_DNA"/>
</dbReference>
<gene>
    <name evidence="2" type="ORF">MBJ925_LOCUS29392</name>
    <name evidence="3" type="ORF">SMN809_LOCUS32828</name>
</gene>
<evidence type="ECO:0000256" key="1">
    <source>
        <dbReference type="SAM" id="Phobius"/>
    </source>
</evidence>
<organism evidence="2 4">
    <name type="scientific">Rotaria magnacalcarata</name>
    <dbReference type="NCBI Taxonomy" id="392030"/>
    <lineage>
        <taxon>Eukaryota</taxon>
        <taxon>Metazoa</taxon>
        <taxon>Spiralia</taxon>
        <taxon>Gnathifera</taxon>
        <taxon>Rotifera</taxon>
        <taxon>Eurotatoria</taxon>
        <taxon>Bdelloidea</taxon>
        <taxon>Philodinida</taxon>
        <taxon>Philodinidae</taxon>
        <taxon>Rotaria</taxon>
    </lineage>
</organism>
<reference evidence="2" key="1">
    <citation type="submission" date="2021-02" db="EMBL/GenBank/DDBJ databases">
        <authorList>
            <person name="Nowell W R."/>
        </authorList>
    </citation>
    <scope>NUCLEOTIDE SEQUENCE</scope>
</reference>
<evidence type="ECO:0000313" key="4">
    <source>
        <dbReference type="Proteomes" id="UP000663824"/>
    </source>
</evidence>
<accession>A0A816X0N0</accession>
<sequence>MSLNFYEGPFPSVDQVHYNERIIPSPLTITNKTCECVLSDVVRQNKMLLCLGITIIVTLLYLMLIISCICSTYYRKKDEQQTENLQQDSKDLKQVIIHQDEPEDLSVVINPKMKLLATI</sequence>
<dbReference type="Proteomes" id="UP000676336">
    <property type="component" value="Unassembled WGS sequence"/>
</dbReference>
<evidence type="ECO:0000313" key="2">
    <source>
        <dbReference type="EMBL" id="CAF2140352.1"/>
    </source>
</evidence>
<keyword evidence="1" id="KW-0812">Transmembrane</keyword>